<evidence type="ECO:0000313" key="15">
    <source>
        <dbReference type="EMBL" id="KAF2405280.1"/>
    </source>
</evidence>
<evidence type="ECO:0000256" key="11">
    <source>
        <dbReference type="ARBA" id="ARBA00068637"/>
    </source>
</evidence>
<dbReference type="Proteomes" id="UP000799640">
    <property type="component" value="Unassembled WGS sequence"/>
</dbReference>
<dbReference type="Gene3D" id="2.40.40.20">
    <property type="match status" value="1"/>
</dbReference>
<proteinExistence type="inferred from homology"/>
<dbReference type="Gene3D" id="3.40.50.300">
    <property type="entry name" value="P-loop containing nucleotide triphosphate hydrolases"/>
    <property type="match status" value="2"/>
</dbReference>
<keyword evidence="8 12" id="KW-0931">ER-Golgi transport</keyword>
<dbReference type="PANTHER" id="PTHR23078:SF3">
    <property type="entry name" value="VESICLE-FUSING ATPASE"/>
    <property type="match status" value="1"/>
</dbReference>
<dbReference type="OrthoDB" id="9982946at2759"/>
<keyword evidence="4 12" id="KW-0963">Cytoplasm</keyword>
<dbReference type="GO" id="GO:0006891">
    <property type="term" value="P:intra-Golgi vesicle-mediated transport"/>
    <property type="evidence" value="ECO:0007669"/>
    <property type="project" value="TreeGrafter"/>
</dbReference>
<dbReference type="EMBL" id="ML996687">
    <property type="protein sequence ID" value="KAF2405280.1"/>
    <property type="molecule type" value="Genomic_DNA"/>
</dbReference>
<evidence type="ECO:0000256" key="6">
    <source>
        <dbReference type="ARBA" id="ARBA00022741"/>
    </source>
</evidence>
<dbReference type="Pfam" id="PF17862">
    <property type="entry name" value="AAA_lid_3"/>
    <property type="match status" value="1"/>
</dbReference>
<dbReference type="GO" id="GO:0035494">
    <property type="term" value="P:SNARE complex disassembly"/>
    <property type="evidence" value="ECO:0007669"/>
    <property type="project" value="InterPro"/>
</dbReference>
<dbReference type="InterPro" id="IPR003960">
    <property type="entry name" value="ATPase_AAA_CS"/>
</dbReference>
<dbReference type="PANTHER" id="PTHR23078">
    <property type="entry name" value="VESICULAR-FUSION PROTEIN NSF"/>
    <property type="match status" value="1"/>
</dbReference>
<accession>A0A6G1IAG9</accession>
<dbReference type="InterPro" id="IPR009010">
    <property type="entry name" value="Asp_de-COase-like_dom_sf"/>
</dbReference>
<dbReference type="GO" id="GO:0016887">
    <property type="term" value="F:ATP hydrolysis activity"/>
    <property type="evidence" value="ECO:0007669"/>
    <property type="project" value="InterPro"/>
</dbReference>
<evidence type="ECO:0000256" key="12">
    <source>
        <dbReference type="RuleBase" id="RU367045"/>
    </source>
</evidence>
<evidence type="ECO:0000256" key="3">
    <source>
        <dbReference type="ARBA" id="ARBA00022448"/>
    </source>
</evidence>
<dbReference type="Pfam" id="PF02933">
    <property type="entry name" value="CDC48_2"/>
    <property type="match status" value="1"/>
</dbReference>
<sequence>MFNRTGLPSMNPFGGRSDSQQPGQQRPSQNYSRPQPSGAGGYGGNDEPPRQYGGGAAQRPPVGRQPPSQQAVPSRGAPNAQLRPVKNPGGNAYAFGNLAAVSPVDFGDRQDVYLLLNGMFVVTARPMEQCRPGEIGLTDAQRTWAGIGIGPNDVVQAQVYEPFNDNSQGYLGSIDAEIGFAARRTTETPYDQEELADIFTKTFESQILSPGQHTLLDVRNIPLKIIIRTVQLADLSMEKTSSDAPTRTDPGARGIVTRQTQVNFFKDARSTISLKASIRRPAANSILQPNFKFEDMGIGGLDKEFSAIFRKAFASRLFPPGLVERMGIMHVKGILLYGPPGTGKTLIARQIGKMLNAREPKVINGPEILNKYVGASEENVRKLFADAEKEYKEKGDESGLHIIIFDELDAVCKQRGSGTGGGTGVGDSVVNQLLSKLDGVDQLNNILLIGMTNRMDMIDEALLRAGRLEVHLEIGLPDEHGRVQILNIHTAQMRGNGFLDDDVDLPELARRTKNFSGAEISGLVRAASSFAFSRHIKVGTMASISDDVVNIKVKMMDFFAALDETKPLFGVAEEELGECYSGGILHFSPTMDSILNIGRQDIATVRNPNSMRLLTTLLHGPPGSGKTALAARLAIDSEFPFIKLISPQDMVGFNEPQKIGQLDKVFRDADKSPLSVVVVDNIELLVDWVPIGPRFSNNVLSALRNLLTKTPPKGRRRLVLCTTSKRSVLEQLDLLQYFTGQIAVPNVNSRDELAAVLRQKRSFDDREIAGALEIIQDLTGSGDVGVGIKRVLTAIERAKEASNPVERFAEIIAEAMAERRLYEDVRPAAY</sequence>
<gene>
    <name evidence="15" type="ORF">EJ06DRAFT_540626</name>
</gene>
<keyword evidence="16" id="KW-1185">Reference proteome</keyword>
<evidence type="ECO:0000256" key="9">
    <source>
        <dbReference type="ARBA" id="ARBA00022927"/>
    </source>
</evidence>
<evidence type="ECO:0000256" key="2">
    <source>
        <dbReference type="ARBA" id="ARBA00006914"/>
    </source>
</evidence>
<dbReference type="InterPro" id="IPR029067">
    <property type="entry name" value="CDC48_domain_2-like_sf"/>
</dbReference>
<evidence type="ECO:0000256" key="4">
    <source>
        <dbReference type="ARBA" id="ARBA00022490"/>
    </source>
</evidence>
<evidence type="ECO:0000256" key="1">
    <source>
        <dbReference type="ARBA" id="ARBA00004496"/>
    </source>
</evidence>
<dbReference type="InterPro" id="IPR004201">
    <property type="entry name" value="Cdc48_dom2"/>
</dbReference>
<dbReference type="GO" id="GO:0043001">
    <property type="term" value="P:Golgi to plasma membrane protein transport"/>
    <property type="evidence" value="ECO:0007669"/>
    <property type="project" value="TreeGrafter"/>
</dbReference>
<dbReference type="FunFam" id="2.40.40.20:FF:000012">
    <property type="entry name" value="Vesicle-fusing ATPase protein"/>
    <property type="match status" value="1"/>
</dbReference>
<comment type="similarity">
    <text evidence="2 12">Belongs to the AAA ATPase family.</text>
</comment>
<evidence type="ECO:0000256" key="10">
    <source>
        <dbReference type="ARBA" id="ARBA00056429"/>
    </source>
</evidence>
<keyword evidence="3 12" id="KW-0813">Transport</keyword>
<dbReference type="AlphaFoldDB" id="A0A6G1IAG9"/>
<comment type="subcellular location">
    <subcellularLocation>
        <location evidence="1 12">Cytoplasm</location>
    </subcellularLocation>
</comment>
<dbReference type="Gene3D" id="3.10.330.10">
    <property type="match status" value="1"/>
</dbReference>
<evidence type="ECO:0000256" key="13">
    <source>
        <dbReference type="SAM" id="MobiDB-lite"/>
    </source>
</evidence>
<keyword evidence="6 12" id="KW-0547">Nucleotide-binding</keyword>
<dbReference type="InterPro" id="IPR027417">
    <property type="entry name" value="P-loop_NTPase"/>
</dbReference>
<dbReference type="InterPro" id="IPR039812">
    <property type="entry name" value="Vesicle-fus_ATPase"/>
</dbReference>
<dbReference type="SUPFAM" id="SSF54585">
    <property type="entry name" value="Cdc48 domain 2-like"/>
    <property type="match status" value="1"/>
</dbReference>
<feature type="domain" description="AAA+ ATPase" evidence="14">
    <location>
        <begin position="330"/>
        <end position="478"/>
    </location>
</feature>
<dbReference type="SUPFAM" id="SSF50692">
    <property type="entry name" value="ADC-like"/>
    <property type="match status" value="1"/>
</dbReference>
<dbReference type="GO" id="GO:0005524">
    <property type="term" value="F:ATP binding"/>
    <property type="evidence" value="ECO:0007669"/>
    <property type="project" value="UniProtKB-UniRule"/>
</dbReference>
<dbReference type="FunFam" id="3.40.50.300:FF:000187">
    <property type="entry name" value="Vesicular-fusion ATPase SEC18"/>
    <property type="match status" value="1"/>
</dbReference>
<evidence type="ECO:0000256" key="8">
    <source>
        <dbReference type="ARBA" id="ARBA00022892"/>
    </source>
</evidence>
<dbReference type="SUPFAM" id="SSF52540">
    <property type="entry name" value="P-loop containing nucleoside triphosphate hydrolases"/>
    <property type="match status" value="2"/>
</dbReference>
<comment type="function">
    <text evidence="10 12">Required for vesicle-mediated transport. Catalyzes the fusion of transport vesicles within the Golgi cisternae. Is also required for transport from the endoplasmic reticulum to the Golgi stack. Seems to function as a fusion protein required for the delivery of cargo proteins to all compartments of the Golgi stack independent of vesicle origin.</text>
</comment>
<keyword evidence="9 12" id="KW-0653">Protein transport</keyword>
<evidence type="ECO:0000313" key="16">
    <source>
        <dbReference type="Proteomes" id="UP000799640"/>
    </source>
</evidence>
<feature type="region of interest" description="Disordered" evidence="13">
    <location>
        <begin position="1"/>
        <end position="85"/>
    </location>
</feature>
<dbReference type="CDD" id="cd00009">
    <property type="entry name" value="AAA"/>
    <property type="match status" value="1"/>
</dbReference>
<reference evidence="15" key="1">
    <citation type="journal article" date="2020" name="Stud. Mycol.">
        <title>101 Dothideomycetes genomes: a test case for predicting lifestyles and emergence of pathogens.</title>
        <authorList>
            <person name="Haridas S."/>
            <person name="Albert R."/>
            <person name="Binder M."/>
            <person name="Bloem J."/>
            <person name="Labutti K."/>
            <person name="Salamov A."/>
            <person name="Andreopoulos B."/>
            <person name="Baker S."/>
            <person name="Barry K."/>
            <person name="Bills G."/>
            <person name="Bluhm B."/>
            <person name="Cannon C."/>
            <person name="Castanera R."/>
            <person name="Culley D."/>
            <person name="Daum C."/>
            <person name="Ezra D."/>
            <person name="Gonzalez J."/>
            <person name="Henrissat B."/>
            <person name="Kuo A."/>
            <person name="Liang C."/>
            <person name="Lipzen A."/>
            <person name="Lutzoni F."/>
            <person name="Magnuson J."/>
            <person name="Mondo S."/>
            <person name="Nolan M."/>
            <person name="Ohm R."/>
            <person name="Pangilinan J."/>
            <person name="Park H.-J."/>
            <person name="Ramirez L."/>
            <person name="Alfaro M."/>
            <person name="Sun H."/>
            <person name="Tritt A."/>
            <person name="Yoshinaga Y."/>
            <person name="Zwiers L.-H."/>
            <person name="Turgeon B."/>
            <person name="Goodwin S."/>
            <person name="Spatafora J."/>
            <person name="Crous P."/>
            <person name="Grigoriev I."/>
        </authorList>
    </citation>
    <scope>NUCLEOTIDE SEQUENCE</scope>
    <source>
        <strain evidence="15">CBS 262.69</strain>
    </source>
</reference>
<keyword evidence="5" id="KW-0677">Repeat</keyword>
<dbReference type="FunFam" id="3.40.50.300:FF:000166">
    <property type="entry name" value="vesicle-fusing ATPase isoform X1"/>
    <property type="match status" value="1"/>
</dbReference>
<evidence type="ECO:0000256" key="5">
    <source>
        <dbReference type="ARBA" id="ARBA00022737"/>
    </source>
</evidence>
<evidence type="ECO:0000256" key="7">
    <source>
        <dbReference type="ARBA" id="ARBA00022840"/>
    </source>
</evidence>
<dbReference type="Gene3D" id="1.10.8.60">
    <property type="match status" value="1"/>
</dbReference>
<organism evidence="15 16">
    <name type="scientific">Trichodelitschia bisporula</name>
    <dbReference type="NCBI Taxonomy" id="703511"/>
    <lineage>
        <taxon>Eukaryota</taxon>
        <taxon>Fungi</taxon>
        <taxon>Dikarya</taxon>
        <taxon>Ascomycota</taxon>
        <taxon>Pezizomycotina</taxon>
        <taxon>Dothideomycetes</taxon>
        <taxon>Dothideomycetes incertae sedis</taxon>
        <taxon>Phaeotrichales</taxon>
        <taxon>Phaeotrichaceae</taxon>
        <taxon>Trichodelitschia</taxon>
    </lineage>
</organism>
<dbReference type="Pfam" id="PF00004">
    <property type="entry name" value="AAA"/>
    <property type="match status" value="2"/>
</dbReference>
<feature type="domain" description="AAA+ ATPase" evidence="14">
    <location>
        <begin position="612"/>
        <end position="748"/>
    </location>
</feature>
<dbReference type="InterPro" id="IPR003959">
    <property type="entry name" value="ATPase_AAA_core"/>
</dbReference>
<keyword evidence="12" id="KW-0378">Hydrolase</keyword>
<keyword evidence="7 12" id="KW-0067">ATP-binding</keyword>
<dbReference type="InterPro" id="IPR041569">
    <property type="entry name" value="AAA_lid_3"/>
</dbReference>
<dbReference type="FunFam" id="1.10.8.60:FF:000026">
    <property type="entry name" value="vesicle-fusing ATPase isoform X1"/>
    <property type="match status" value="1"/>
</dbReference>
<dbReference type="InterPro" id="IPR003593">
    <property type="entry name" value="AAA+_ATPase"/>
</dbReference>
<dbReference type="GO" id="GO:0005795">
    <property type="term" value="C:Golgi stack"/>
    <property type="evidence" value="ECO:0007669"/>
    <property type="project" value="TreeGrafter"/>
</dbReference>
<dbReference type="PROSITE" id="PS00674">
    <property type="entry name" value="AAA"/>
    <property type="match status" value="1"/>
</dbReference>
<protein>
    <recommendedName>
        <fullName evidence="11 12">Vesicular-fusion protein SEC18</fullName>
    </recommendedName>
</protein>
<evidence type="ECO:0000259" key="14">
    <source>
        <dbReference type="SMART" id="SM00382"/>
    </source>
</evidence>
<dbReference type="SMART" id="SM00382">
    <property type="entry name" value="AAA"/>
    <property type="match status" value="2"/>
</dbReference>
<name>A0A6G1IAG9_9PEZI</name>
<feature type="compositionally biased region" description="Polar residues" evidence="13">
    <location>
        <begin position="17"/>
        <end position="35"/>
    </location>
</feature>